<name>A0A699L4D0_TANCI</name>
<proteinExistence type="predicted"/>
<organism evidence="2">
    <name type="scientific">Tanacetum cinerariifolium</name>
    <name type="common">Dalmatian daisy</name>
    <name type="synonym">Chrysanthemum cinerariifolium</name>
    <dbReference type="NCBI Taxonomy" id="118510"/>
    <lineage>
        <taxon>Eukaryota</taxon>
        <taxon>Viridiplantae</taxon>
        <taxon>Streptophyta</taxon>
        <taxon>Embryophyta</taxon>
        <taxon>Tracheophyta</taxon>
        <taxon>Spermatophyta</taxon>
        <taxon>Magnoliopsida</taxon>
        <taxon>eudicotyledons</taxon>
        <taxon>Gunneridae</taxon>
        <taxon>Pentapetalae</taxon>
        <taxon>asterids</taxon>
        <taxon>campanulids</taxon>
        <taxon>Asterales</taxon>
        <taxon>Asteraceae</taxon>
        <taxon>Asteroideae</taxon>
        <taxon>Anthemideae</taxon>
        <taxon>Anthemidinae</taxon>
        <taxon>Tanacetum</taxon>
    </lineage>
</organism>
<gene>
    <name evidence="2" type="ORF">Tci_692061</name>
</gene>
<feature type="compositionally biased region" description="Basic and acidic residues" evidence="1">
    <location>
        <begin position="1"/>
        <end position="15"/>
    </location>
</feature>
<feature type="non-terminal residue" evidence="2">
    <location>
        <position position="1"/>
    </location>
</feature>
<dbReference type="EMBL" id="BKCJ010573994">
    <property type="protein sequence ID" value="GFB20090.1"/>
    <property type="molecule type" value="Genomic_DNA"/>
</dbReference>
<evidence type="ECO:0000256" key="1">
    <source>
        <dbReference type="SAM" id="MobiDB-lite"/>
    </source>
</evidence>
<reference evidence="2" key="1">
    <citation type="journal article" date="2019" name="Sci. Rep.">
        <title>Draft genome of Tanacetum cinerariifolium, the natural source of mosquito coil.</title>
        <authorList>
            <person name="Yamashiro T."/>
            <person name="Shiraishi A."/>
            <person name="Satake H."/>
            <person name="Nakayama K."/>
        </authorList>
    </citation>
    <scope>NUCLEOTIDE SEQUENCE</scope>
</reference>
<feature type="region of interest" description="Disordered" evidence="1">
    <location>
        <begin position="1"/>
        <end position="95"/>
    </location>
</feature>
<dbReference type="AlphaFoldDB" id="A0A699L4D0"/>
<feature type="compositionally biased region" description="Acidic residues" evidence="1">
    <location>
        <begin position="34"/>
        <end position="47"/>
    </location>
</feature>
<evidence type="ECO:0000313" key="2">
    <source>
        <dbReference type="EMBL" id="GFB20090.1"/>
    </source>
</evidence>
<accession>A0A699L4D0</accession>
<sequence>EAFDKELEAPIEDQHLPTNASPTALLPGYINDSNPEEDEEDPEEDPVDYPANEGDNDNNESSDDDNDDDDDVEKDGEDDEEVEHLAPVDPSVVPIDDHETMTTVNQGMSVEEIERVVAQRVANAIEAIAIYETKTNLARKSMSQTE</sequence>
<protein>
    <submittedName>
        <fullName evidence="2">Uncharacterized protein</fullName>
    </submittedName>
</protein>
<comment type="caution">
    <text evidence="2">The sequence shown here is derived from an EMBL/GenBank/DDBJ whole genome shotgun (WGS) entry which is preliminary data.</text>
</comment>
<feature type="compositionally biased region" description="Acidic residues" evidence="1">
    <location>
        <begin position="54"/>
        <end position="82"/>
    </location>
</feature>